<dbReference type="Proteomes" id="UP000271573">
    <property type="component" value="Chromosome"/>
</dbReference>
<evidence type="ECO:0000313" key="1">
    <source>
        <dbReference type="EMBL" id="BBH17525.1"/>
    </source>
</evidence>
<reference evidence="1 2" key="1">
    <citation type="submission" date="2018-11" db="EMBL/GenBank/DDBJ databases">
        <title>Complete genome sequence of Nocardioides baekrokdamisoli strain KCTC 39748.</title>
        <authorList>
            <person name="Kang S.W."/>
            <person name="Lee K.C."/>
            <person name="Kim K.K."/>
            <person name="Kim J.S."/>
            <person name="Kim D.S."/>
            <person name="Ko S.H."/>
            <person name="Yang S.H."/>
            <person name="Shin Y.K."/>
            <person name="Lee J.S."/>
        </authorList>
    </citation>
    <scope>NUCLEOTIDE SEQUENCE [LARGE SCALE GENOMIC DNA]</scope>
    <source>
        <strain evidence="1 2">KCTC 39748</strain>
    </source>
</reference>
<name>A0A3G9INB2_9ACTN</name>
<organism evidence="1 2">
    <name type="scientific">Nocardioides baekrokdamisoli</name>
    <dbReference type="NCBI Taxonomy" id="1804624"/>
    <lineage>
        <taxon>Bacteria</taxon>
        <taxon>Bacillati</taxon>
        <taxon>Actinomycetota</taxon>
        <taxon>Actinomycetes</taxon>
        <taxon>Propionibacteriales</taxon>
        <taxon>Nocardioidaceae</taxon>
        <taxon>Nocardioides</taxon>
    </lineage>
</organism>
<protein>
    <submittedName>
        <fullName evidence="1">Uncharacterized protein</fullName>
    </submittedName>
</protein>
<proteinExistence type="predicted"/>
<keyword evidence="2" id="KW-1185">Reference proteome</keyword>
<accession>A0A3G9INB2</accession>
<dbReference type="AlphaFoldDB" id="A0A3G9INB2"/>
<sequence>MTARDRLRAELLEVAEYLHPRLRDEIEWLYGEHDVLQARNEEYSELARRHHVASVMVGELRQQLVRAERKLEDCAVQEVAKAKRVATFRGNGYLQVTSLGGGKYTIKHVWIDEVRRAD</sequence>
<dbReference type="RefSeq" id="WP_125568750.1">
    <property type="nucleotide sequence ID" value="NZ_AP019307.1"/>
</dbReference>
<dbReference type="EMBL" id="AP019307">
    <property type="protein sequence ID" value="BBH17525.1"/>
    <property type="molecule type" value="Genomic_DNA"/>
</dbReference>
<gene>
    <name evidence="1" type="ORF">Back2_18120</name>
</gene>
<evidence type="ECO:0000313" key="2">
    <source>
        <dbReference type="Proteomes" id="UP000271573"/>
    </source>
</evidence>
<dbReference type="KEGG" id="nbe:Back2_18120"/>